<keyword evidence="3" id="KW-0378">Hydrolase</keyword>
<dbReference type="PANTHER" id="PTHR11614">
    <property type="entry name" value="PHOSPHOLIPASE-RELATED"/>
    <property type="match status" value="1"/>
</dbReference>
<dbReference type="InterPro" id="IPR022742">
    <property type="entry name" value="Hydrolase_4"/>
</dbReference>
<keyword evidence="1" id="KW-0732">Signal</keyword>
<sequence>MKSLRFLILLSLAGCSAHSAVLPSPAPDSFEHYRQQTLLDLERDRRFQDTDHRLELDWNAPREWVAQTPNGQGVLLVHGLGDSPGSFSDIGAHLASRGYRVRTLLLPGHGTQPSDMLDVDIEDWRRTVAQQVELLRRETDQVYLGGFSTGANLVLEYAMDNPDIAGLLMFSPAFKARNRYIWLLPWLAHIKPWLRDPDGSRQQQTPLRYQNVPTNGFAQFYQTSRSVIDKLEDRPFDRPVLIVSAAHDSVVDVEFVRESFAGRFTHPASRMIWYGEPATSPQLPRLLVRTDHLPAQQVSRFSHMGVLFAPDNPLYGPGGSQRVCLNGQTDEDFARCRAGEPVWYSDWGYREPGKVHARLTFNPYFDWQAQVMDQVMQASSPALTQRQKQP</sequence>
<comment type="caution">
    <text evidence="3">The sequence shown here is derived from an EMBL/GenBank/DDBJ whole genome shotgun (WGS) entry which is preliminary data.</text>
</comment>
<protein>
    <submittedName>
        <fullName evidence="3">Alpha/beta fold hydrolase</fullName>
    </submittedName>
</protein>
<gene>
    <name evidence="3" type="ORF">HX893_30745</name>
</gene>
<feature type="chain" id="PRO_5030817298" evidence="1">
    <location>
        <begin position="20"/>
        <end position="390"/>
    </location>
</feature>
<name>A0A7Y8G8T0_9PSED</name>
<evidence type="ECO:0000256" key="1">
    <source>
        <dbReference type="SAM" id="SignalP"/>
    </source>
</evidence>
<feature type="signal peptide" evidence="1">
    <location>
        <begin position="1"/>
        <end position="19"/>
    </location>
</feature>
<dbReference type="Pfam" id="PF12146">
    <property type="entry name" value="Hydrolase_4"/>
    <property type="match status" value="1"/>
</dbReference>
<evidence type="ECO:0000313" key="3">
    <source>
        <dbReference type="EMBL" id="NWE92511.1"/>
    </source>
</evidence>
<dbReference type="EMBL" id="JACASD010000106">
    <property type="protein sequence ID" value="NWE92511.1"/>
    <property type="molecule type" value="Genomic_DNA"/>
</dbReference>
<evidence type="ECO:0000259" key="2">
    <source>
        <dbReference type="Pfam" id="PF12146"/>
    </source>
</evidence>
<organism evidence="3 4">
    <name type="scientific">Pseudomonas reactans</name>
    <dbReference type="NCBI Taxonomy" id="117680"/>
    <lineage>
        <taxon>Bacteria</taxon>
        <taxon>Pseudomonadati</taxon>
        <taxon>Pseudomonadota</taxon>
        <taxon>Gammaproteobacteria</taxon>
        <taxon>Pseudomonadales</taxon>
        <taxon>Pseudomonadaceae</taxon>
        <taxon>Pseudomonas</taxon>
    </lineage>
</organism>
<dbReference type="GO" id="GO:0016787">
    <property type="term" value="F:hydrolase activity"/>
    <property type="evidence" value="ECO:0007669"/>
    <property type="project" value="UniProtKB-KW"/>
</dbReference>
<reference evidence="3 4" key="1">
    <citation type="submission" date="2020-04" db="EMBL/GenBank/DDBJ databases">
        <title>Molecular characterization of pseudomonads from Agaricus bisporus reveal novel blotch 2 pathogens in Western Europe.</title>
        <authorList>
            <person name="Taparia T."/>
            <person name="Krijger M."/>
            <person name="Haynes E."/>
            <person name="Elpinstone J.G."/>
            <person name="Noble R."/>
            <person name="Van Der Wolf J."/>
        </authorList>
    </citation>
    <scope>NUCLEOTIDE SEQUENCE [LARGE SCALE GENOMIC DNA]</scope>
    <source>
        <strain evidence="3 4">P8021</strain>
    </source>
</reference>
<dbReference type="SUPFAM" id="SSF53474">
    <property type="entry name" value="alpha/beta-Hydrolases"/>
    <property type="match status" value="1"/>
</dbReference>
<accession>A0A7Y8G8T0</accession>
<evidence type="ECO:0000313" key="4">
    <source>
        <dbReference type="Proteomes" id="UP000585226"/>
    </source>
</evidence>
<dbReference type="InterPro" id="IPR029058">
    <property type="entry name" value="AB_hydrolase_fold"/>
</dbReference>
<dbReference type="InterPro" id="IPR051044">
    <property type="entry name" value="MAG_DAG_Lipase"/>
</dbReference>
<dbReference type="Gene3D" id="3.40.50.1820">
    <property type="entry name" value="alpha/beta hydrolase"/>
    <property type="match status" value="1"/>
</dbReference>
<dbReference type="RefSeq" id="WP_177114681.1">
    <property type="nucleotide sequence ID" value="NZ_JACASD010000106.1"/>
</dbReference>
<feature type="domain" description="Serine aminopeptidase S33" evidence="2">
    <location>
        <begin position="74"/>
        <end position="256"/>
    </location>
</feature>
<dbReference type="Proteomes" id="UP000585226">
    <property type="component" value="Unassembled WGS sequence"/>
</dbReference>
<dbReference type="AlphaFoldDB" id="A0A7Y8G8T0"/>
<proteinExistence type="predicted"/>